<reference evidence="2" key="2">
    <citation type="journal article" date="2021" name="PeerJ">
        <title>Extensive microbial diversity within the chicken gut microbiome revealed by metagenomics and culture.</title>
        <authorList>
            <person name="Gilroy R."/>
            <person name="Ravi A."/>
            <person name="Getino M."/>
            <person name="Pursley I."/>
            <person name="Horton D.L."/>
            <person name="Alikhan N.F."/>
            <person name="Baker D."/>
            <person name="Gharbi K."/>
            <person name="Hall N."/>
            <person name="Watson M."/>
            <person name="Adriaenssens E.M."/>
            <person name="Foster-Nyarko E."/>
            <person name="Jarju S."/>
            <person name="Secka A."/>
            <person name="Antonio M."/>
            <person name="Oren A."/>
            <person name="Chaudhuri R.R."/>
            <person name="La Ragione R."/>
            <person name="Hildebrand F."/>
            <person name="Pallen M.J."/>
        </authorList>
    </citation>
    <scope>NUCLEOTIDE SEQUENCE</scope>
    <source>
        <strain evidence="2">ChiSjej4B22-8349</strain>
    </source>
</reference>
<accession>A0A9D1N5W6</accession>
<gene>
    <name evidence="2" type="ORF">IAD25_02360</name>
</gene>
<dbReference type="PROSITE" id="PS51459">
    <property type="entry name" value="FIDO"/>
    <property type="match status" value="1"/>
</dbReference>
<organism evidence="2 3">
    <name type="scientific">Candidatus Allocopromorpha excrementipullorum</name>
    <dbReference type="NCBI Taxonomy" id="2840743"/>
    <lineage>
        <taxon>Bacteria</taxon>
        <taxon>Bacillati</taxon>
        <taxon>Bacillota</taxon>
        <taxon>Clostridia</taxon>
        <taxon>Eubacteriales</taxon>
        <taxon>Eubacteriaceae</taxon>
        <taxon>Eubacteriaceae incertae sedis</taxon>
        <taxon>Candidatus Allocopromorpha</taxon>
    </lineage>
</organism>
<dbReference type="EMBL" id="DVOB01000054">
    <property type="protein sequence ID" value="HIU95541.1"/>
    <property type="molecule type" value="Genomic_DNA"/>
</dbReference>
<proteinExistence type="predicted"/>
<dbReference type="Proteomes" id="UP000824130">
    <property type="component" value="Unassembled WGS sequence"/>
</dbReference>
<evidence type="ECO:0000259" key="1">
    <source>
        <dbReference type="PROSITE" id="PS51459"/>
    </source>
</evidence>
<protein>
    <submittedName>
        <fullName evidence="2">Fic family protein</fullName>
    </submittedName>
</protein>
<dbReference type="AlphaFoldDB" id="A0A9D1N5W6"/>
<dbReference type="Gene3D" id="1.10.3290.10">
    <property type="entry name" value="Fido-like domain"/>
    <property type="match status" value="1"/>
</dbReference>
<name>A0A9D1N5W6_9FIRM</name>
<sequence length="248" mass="29041">MHEKLYNMKKELAGLLRSDRLLRSAVKEVNKIDMIRGSLIVRNPKHDEIAVDEILKGELPRDVPVKDYVFIENFCKVINVAYNCLEMGNYLDKYLLISAYRILAEDENGYFRKTNPVVYSFNHVPTYSLDVEEKLDESLRRVYSPEAGNNVILKAMYIHNKLIEIYPFSEYSGELAVFAMNYYLMENGLAPIHMPLSREDYFNIVGDCLKGQRQEEFYHFLCRAVYDKMQGTIDACEEYLKNPQTEER</sequence>
<evidence type="ECO:0000313" key="2">
    <source>
        <dbReference type="EMBL" id="HIU95541.1"/>
    </source>
</evidence>
<comment type="caution">
    <text evidence="2">The sequence shown here is derived from an EMBL/GenBank/DDBJ whole genome shotgun (WGS) entry which is preliminary data.</text>
</comment>
<evidence type="ECO:0000313" key="3">
    <source>
        <dbReference type="Proteomes" id="UP000824130"/>
    </source>
</evidence>
<dbReference type="InterPro" id="IPR036597">
    <property type="entry name" value="Fido-like_dom_sf"/>
</dbReference>
<dbReference type="Pfam" id="PF02661">
    <property type="entry name" value="Fic"/>
    <property type="match status" value="1"/>
</dbReference>
<dbReference type="SUPFAM" id="SSF140931">
    <property type="entry name" value="Fic-like"/>
    <property type="match status" value="1"/>
</dbReference>
<reference evidence="2" key="1">
    <citation type="submission" date="2020-10" db="EMBL/GenBank/DDBJ databases">
        <authorList>
            <person name="Gilroy R."/>
        </authorList>
    </citation>
    <scope>NUCLEOTIDE SEQUENCE</scope>
    <source>
        <strain evidence="2">ChiSjej4B22-8349</strain>
    </source>
</reference>
<dbReference type="InterPro" id="IPR003812">
    <property type="entry name" value="Fido"/>
</dbReference>
<feature type="domain" description="Fido" evidence="1">
    <location>
        <begin position="91"/>
        <end position="223"/>
    </location>
</feature>